<dbReference type="Pfam" id="PF00990">
    <property type="entry name" value="GGDEF"/>
    <property type="match status" value="1"/>
</dbReference>
<proteinExistence type="predicted"/>
<sequence length="335" mass="38793">MEAQEFCRFVWHIYLEKKDYQALENLLAPDLSVIGTGAHELCRNREQALRKLTEEEPLWDGHFSITSQWYQTTPLGEETFLVIGELTLRQISSQPLAYNAGFRFSMVVRRVPESWQLVHIHRSVPDPEQMKGEPYPRILIQQSNRKLEELLEIRRQELENANREALYYARYDYLTDLMNRPFLESEVQALMKKKPYGAMMMMDVDDFKQVNDRNGHPFGDQVLSLLAESLKASFTGCLSGRIGGDEFLVYTGGDEPEMEEFLEMARAFCRDWDCRQKRLGLSRRISICMGIALYPQHGDNYESLWQNADKALYISKRSGKSAIAVADGRSPQEDL</sequence>
<dbReference type="CDD" id="cd01949">
    <property type="entry name" value="GGDEF"/>
    <property type="match status" value="1"/>
</dbReference>
<dbReference type="Gene3D" id="3.10.450.50">
    <property type="match status" value="1"/>
</dbReference>
<dbReference type="InterPro" id="IPR043128">
    <property type="entry name" value="Rev_trsase/Diguanyl_cyclase"/>
</dbReference>
<dbReference type="InterPro" id="IPR000160">
    <property type="entry name" value="GGDEF_dom"/>
</dbReference>
<evidence type="ECO:0000313" key="3">
    <source>
        <dbReference type="Proteomes" id="UP000198508"/>
    </source>
</evidence>
<dbReference type="PANTHER" id="PTHR45138:SF9">
    <property type="entry name" value="DIGUANYLATE CYCLASE DGCM-RELATED"/>
    <property type="match status" value="1"/>
</dbReference>
<dbReference type="STRING" id="460384.SAMN05216313_12777"/>
<dbReference type="Pfam" id="PF13474">
    <property type="entry name" value="SnoaL_3"/>
    <property type="match status" value="1"/>
</dbReference>
<organism evidence="2 3">
    <name type="scientific">Enterocloster lavalensis</name>
    <dbReference type="NCBI Taxonomy" id="460384"/>
    <lineage>
        <taxon>Bacteria</taxon>
        <taxon>Bacillati</taxon>
        <taxon>Bacillota</taxon>
        <taxon>Clostridia</taxon>
        <taxon>Lachnospirales</taxon>
        <taxon>Lachnospiraceae</taxon>
        <taxon>Enterocloster</taxon>
    </lineage>
</organism>
<name>A0A1I0J920_9FIRM</name>
<dbReference type="InterPro" id="IPR050469">
    <property type="entry name" value="Diguanylate_Cyclase"/>
</dbReference>
<feature type="domain" description="GGDEF" evidence="1">
    <location>
        <begin position="195"/>
        <end position="328"/>
    </location>
</feature>
<evidence type="ECO:0000259" key="1">
    <source>
        <dbReference type="PROSITE" id="PS50887"/>
    </source>
</evidence>
<dbReference type="PANTHER" id="PTHR45138">
    <property type="entry name" value="REGULATORY COMPONENTS OF SENSORY TRANSDUCTION SYSTEM"/>
    <property type="match status" value="1"/>
</dbReference>
<dbReference type="InterPro" id="IPR029787">
    <property type="entry name" value="Nucleotide_cyclase"/>
</dbReference>
<accession>A0A1I0J920</accession>
<reference evidence="3" key="1">
    <citation type="submission" date="2016-10" db="EMBL/GenBank/DDBJ databases">
        <authorList>
            <person name="Varghese N."/>
            <person name="Submissions S."/>
        </authorList>
    </citation>
    <scope>NUCLEOTIDE SEQUENCE [LARGE SCALE GENOMIC DNA]</scope>
    <source>
        <strain evidence="3">NLAE-zl-G277</strain>
    </source>
</reference>
<dbReference type="Gene3D" id="3.30.70.270">
    <property type="match status" value="1"/>
</dbReference>
<dbReference type="Proteomes" id="UP000198508">
    <property type="component" value="Unassembled WGS sequence"/>
</dbReference>
<dbReference type="SUPFAM" id="SSF55073">
    <property type="entry name" value="Nucleotide cyclase"/>
    <property type="match status" value="1"/>
</dbReference>
<dbReference type="RefSeq" id="WP_092368562.1">
    <property type="nucleotide sequence ID" value="NZ_FOIM01000027.1"/>
</dbReference>
<gene>
    <name evidence="2" type="ORF">SAMN05216313_12777</name>
</gene>
<dbReference type="SMART" id="SM00267">
    <property type="entry name" value="GGDEF"/>
    <property type="match status" value="1"/>
</dbReference>
<keyword evidence="3" id="KW-1185">Reference proteome</keyword>
<dbReference type="InterPro" id="IPR032710">
    <property type="entry name" value="NTF2-like_dom_sf"/>
</dbReference>
<dbReference type="AlphaFoldDB" id="A0A1I0J920"/>
<dbReference type="SUPFAM" id="SSF54427">
    <property type="entry name" value="NTF2-like"/>
    <property type="match status" value="1"/>
</dbReference>
<dbReference type="GO" id="GO:0052621">
    <property type="term" value="F:diguanylate cyclase activity"/>
    <property type="evidence" value="ECO:0007669"/>
    <property type="project" value="TreeGrafter"/>
</dbReference>
<dbReference type="EMBL" id="FOIM01000027">
    <property type="protein sequence ID" value="SEU06415.1"/>
    <property type="molecule type" value="Genomic_DNA"/>
</dbReference>
<dbReference type="NCBIfam" id="TIGR00254">
    <property type="entry name" value="GGDEF"/>
    <property type="match status" value="1"/>
</dbReference>
<evidence type="ECO:0000313" key="2">
    <source>
        <dbReference type="EMBL" id="SEU06415.1"/>
    </source>
</evidence>
<dbReference type="InterPro" id="IPR037401">
    <property type="entry name" value="SnoaL-like"/>
</dbReference>
<dbReference type="PROSITE" id="PS50887">
    <property type="entry name" value="GGDEF"/>
    <property type="match status" value="1"/>
</dbReference>
<protein>
    <submittedName>
        <fullName evidence="2">Diguanylate cyclase (GGDEF) domain-containing protein</fullName>
    </submittedName>
</protein>